<reference evidence="3" key="1">
    <citation type="journal article" date="2013" name="Stand. Genomic Sci.">
        <title>Complete genome sequence of the bile-resistant pigment-producing anaerobe Alistipes finegoldii type strain (AHN2437(T)).</title>
        <authorList>
            <person name="Mavromatis K."/>
            <person name="Stackebrandt E."/>
            <person name="Munk C."/>
            <person name="Lapidus A."/>
            <person name="Nolan M."/>
            <person name="Lucas S."/>
            <person name="Hammon N."/>
            <person name="Deshpande S."/>
            <person name="Cheng J.F."/>
            <person name="Tapia R."/>
            <person name="Goodwin L.A."/>
            <person name="Pitluck S."/>
            <person name="Liolios K."/>
            <person name="Pagani I."/>
            <person name="Ivanova N."/>
            <person name="Mikhailova N."/>
            <person name="Huntemann M."/>
            <person name="Pati A."/>
            <person name="Chen A."/>
            <person name="Palaniappan K."/>
            <person name="Land M."/>
            <person name="Hauser L."/>
            <person name="Rohde M."/>
            <person name="Gronow S."/>
            <person name="Goker M."/>
            <person name="Detter J.C."/>
            <person name="Bristow J."/>
            <person name="Eisen J.A."/>
            <person name="Markowitz V."/>
            <person name="Hugenholtz P."/>
            <person name="Kyrpides N.C."/>
            <person name="Klenk H.P."/>
            <person name="Woyke T."/>
        </authorList>
    </citation>
    <scope>NUCLEOTIDE SEQUENCE</scope>
    <source>
        <strain evidence="3">DSM 17242 / JCM 16770 / AHN 2437 / CCUG 46020 / CIP 107999</strain>
    </source>
</reference>
<proteinExistence type="predicted"/>
<feature type="region of interest" description="Disordered" evidence="1">
    <location>
        <begin position="1"/>
        <end position="34"/>
    </location>
</feature>
<dbReference type="HOGENOM" id="CLU_3371630_0_0_10"/>
<evidence type="ECO:0000313" key="2">
    <source>
        <dbReference type="EMBL" id="AFL78178.1"/>
    </source>
</evidence>
<dbReference type="KEGG" id="afd:Alfi_1858"/>
<dbReference type="AlphaFoldDB" id="I3YMG0"/>
<gene>
    <name evidence="2" type="ordered locus">Alfi_1858</name>
</gene>
<dbReference type="Proteomes" id="UP000006052">
    <property type="component" value="Chromosome"/>
</dbReference>
<name>I3YMG0_ALIFI</name>
<organism evidence="2 3">
    <name type="scientific">Alistipes finegoldii (strain DSM 17242 / JCM 16770 / CCUG 46020 / CIP 107999 / KCTC 15236 / AHN 2437)</name>
    <dbReference type="NCBI Taxonomy" id="679935"/>
    <lineage>
        <taxon>Bacteria</taxon>
        <taxon>Pseudomonadati</taxon>
        <taxon>Bacteroidota</taxon>
        <taxon>Bacteroidia</taxon>
        <taxon>Bacteroidales</taxon>
        <taxon>Rikenellaceae</taxon>
        <taxon>Alistipes</taxon>
    </lineage>
</organism>
<evidence type="ECO:0000313" key="3">
    <source>
        <dbReference type="Proteomes" id="UP000006052"/>
    </source>
</evidence>
<dbReference type="EMBL" id="CP003274">
    <property type="protein sequence ID" value="AFL78178.1"/>
    <property type="molecule type" value="Genomic_DNA"/>
</dbReference>
<accession>I3YMG0</accession>
<evidence type="ECO:0000256" key="1">
    <source>
        <dbReference type="SAM" id="MobiDB-lite"/>
    </source>
</evidence>
<protein>
    <submittedName>
        <fullName evidence="2">Uncharacterized protein</fullName>
    </submittedName>
</protein>
<sequence length="34" mass="4086">MLQYKKRKNGNTDHKKEGNLPPNQYFKRKNGNTH</sequence>